<dbReference type="Pfam" id="PF00249">
    <property type="entry name" value="Myb_DNA-binding"/>
    <property type="match status" value="1"/>
</dbReference>
<keyword evidence="5" id="KW-1185">Reference proteome</keyword>
<accession>M5FZ31</accession>
<dbReference type="GO" id="GO:0045944">
    <property type="term" value="P:positive regulation of transcription by RNA polymerase II"/>
    <property type="evidence" value="ECO:0007669"/>
    <property type="project" value="TreeGrafter"/>
</dbReference>
<dbReference type="GO" id="GO:0005634">
    <property type="term" value="C:nucleus"/>
    <property type="evidence" value="ECO:0007669"/>
    <property type="project" value="TreeGrafter"/>
</dbReference>
<feature type="region of interest" description="Disordered" evidence="1">
    <location>
        <begin position="262"/>
        <end position="335"/>
    </location>
</feature>
<evidence type="ECO:0000259" key="2">
    <source>
        <dbReference type="PROSITE" id="PS50090"/>
    </source>
</evidence>
<dbReference type="SMART" id="SM00717">
    <property type="entry name" value="SANT"/>
    <property type="match status" value="1"/>
</dbReference>
<reference evidence="4 5" key="1">
    <citation type="journal article" date="2012" name="Science">
        <title>The Paleozoic origin of enzymatic lignin decomposition reconstructed from 31 fungal genomes.</title>
        <authorList>
            <person name="Floudas D."/>
            <person name="Binder M."/>
            <person name="Riley R."/>
            <person name="Barry K."/>
            <person name="Blanchette R.A."/>
            <person name="Henrissat B."/>
            <person name="Martinez A.T."/>
            <person name="Otillar R."/>
            <person name="Spatafora J.W."/>
            <person name="Yadav J.S."/>
            <person name="Aerts A."/>
            <person name="Benoit I."/>
            <person name="Boyd A."/>
            <person name="Carlson A."/>
            <person name="Copeland A."/>
            <person name="Coutinho P.M."/>
            <person name="de Vries R.P."/>
            <person name="Ferreira P."/>
            <person name="Findley K."/>
            <person name="Foster B."/>
            <person name="Gaskell J."/>
            <person name="Glotzer D."/>
            <person name="Gorecki P."/>
            <person name="Heitman J."/>
            <person name="Hesse C."/>
            <person name="Hori C."/>
            <person name="Igarashi K."/>
            <person name="Jurgens J.A."/>
            <person name="Kallen N."/>
            <person name="Kersten P."/>
            <person name="Kohler A."/>
            <person name="Kuees U."/>
            <person name="Kumar T.K.A."/>
            <person name="Kuo A."/>
            <person name="LaButti K."/>
            <person name="Larrondo L.F."/>
            <person name="Lindquist E."/>
            <person name="Ling A."/>
            <person name="Lombard V."/>
            <person name="Lucas S."/>
            <person name="Lundell T."/>
            <person name="Martin R."/>
            <person name="McLaughlin D.J."/>
            <person name="Morgenstern I."/>
            <person name="Morin E."/>
            <person name="Murat C."/>
            <person name="Nagy L.G."/>
            <person name="Nolan M."/>
            <person name="Ohm R.A."/>
            <person name="Patyshakuliyeva A."/>
            <person name="Rokas A."/>
            <person name="Ruiz-Duenas F.J."/>
            <person name="Sabat G."/>
            <person name="Salamov A."/>
            <person name="Samejima M."/>
            <person name="Schmutz J."/>
            <person name="Slot J.C."/>
            <person name="St John F."/>
            <person name="Stenlid J."/>
            <person name="Sun H."/>
            <person name="Sun S."/>
            <person name="Syed K."/>
            <person name="Tsang A."/>
            <person name="Wiebenga A."/>
            <person name="Young D."/>
            <person name="Pisabarro A."/>
            <person name="Eastwood D.C."/>
            <person name="Martin F."/>
            <person name="Cullen D."/>
            <person name="Grigoriev I.V."/>
            <person name="Hibbett D.S."/>
        </authorList>
    </citation>
    <scope>NUCLEOTIDE SEQUENCE [LARGE SCALE GENOMIC DNA]</scope>
    <source>
        <strain evidence="4 5">DJM-731 SS1</strain>
    </source>
</reference>
<dbReference type="RefSeq" id="XP_040628661.1">
    <property type="nucleotide sequence ID" value="XM_040768485.1"/>
</dbReference>
<protein>
    <recommendedName>
        <fullName evidence="6">Myb-like domain-containing protein</fullName>
    </recommendedName>
</protein>
<dbReference type="InterPro" id="IPR050560">
    <property type="entry name" value="MYB_TF"/>
</dbReference>
<dbReference type="CDD" id="cd00167">
    <property type="entry name" value="SANT"/>
    <property type="match status" value="1"/>
</dbReference>
<dbReference type="Proteomes" id="UP000030653">
    <property type="component" value="Unassembled WGS sequence"/>
</dbReference>
<evidence type="ECO:0000313" key="5">
    <source>
        <dbReference type="Proteomes" id="UP000030653"/>
    </source>
</evidence>
<dbReference type="EMBL" id="JH795863">
    <property type="protein sequence ID" value="EJU01764.1"/>
    <property type="molecule type" value="Genomic_DNA"/>
</dbReference>
<dbReference type="PROSITE" id="PS50090">
    <property type="entry name" value="MYB_LIKE"/>
    <property type="match status" value="1"/>
</dbReference>
<feature type="region of interest" description="Disordered" evidence="1">
    <location>
        <begin position="70"/>
        <end position="149"/>
    </location>
</feature>
<dbReference type="PANTHER" id="PTHR45614:SF199">
    <property type="entry name" value="MYB-LIKE TRANSCRIPTION FACTOR (EUROFUNG)-RELATED"/>
    <property type="match status" value="1"/>
</dbReference>
<evidence type="ECO:0000256" key="1">
    <source>
        <dbReference type="SAM" id="MobiDB-lite"/>
    </source>
</evidence>
<dbReference type="AlphaFoldDB" id="M5FZ31"/>
<feature type="domain" description="HTH myb-type" evidence="3">
    <location>
        <begin position="18"/>
        <end position="73"/>
    </location>
</feature>
<gene>
    <name evidence="4" type="ORF">DACRYDRAFT_107501</name>
</gene>
<dbReference type="PANTHER" id="PTHR45614">
    <property type="entry name" value="MYB PROTEIN-RELATED"/>
    <property type="match status" value="1"/>
</dbReference>
<feature type="domain" description="Myb-like" evidence="2">
    <location>
        <begin position="18"/>
        <end position="69"/>
    </location>
</feature>
<feature type="compositionally biased region" description="Low complexity" evidence="1">
    <location>
        <begin position="136"/>
        <end position="149"/>
    </location>
</feature>
<dbReference type="OrthoDB" id="2143914at2759"/>
<feature type="compositionally biased region" description="Basic and acidic residues" evidence="1">
    <location>
        <begin position="121"/>
        <end position="131"/>
    </location>
</feature>
<dbReference type="GeneID" id="63683547"/>
<sequence length="353" mass="39182">METRSADQCAKRWTDVVNPDIDHSPWNPEEDKLLLKGVNECGNAWVRIARESLPRRSGLAAKNRYNVLKRAEKKKAQRKTGAAVAGRARLTNQQTDETALPQSNTTCSVHRQKKPLPQTPHHVESGKRRLETGSPRHNSSPHASTSSRPSFQVAADLVRYGDPPCYPHGLSPQIVPTRVSPTVTTAAPNRSSGTRPGTTFSPPNHTTQTWSGVVQRSSRPQLELPYFKLVEPTLTAVTGSEQRPHHPRDVPAGRREVYSNYDYQLPPAGATPYRALPTPPAPFPPRHDSGPPQQHASREYRTALPAVHHQVLPPRAPDPPPSRSAYYSPYEPSSSSIPYHGLSYPRPSYYGHY</sequence>
<proteinExistence type="predicted"/>
<dbReference type="InterPro" id="IPR017930">
    <property type="entry name" value="Myb_dom"/>
</dbReference>
<name>M5FZ31_DACPD</name>
<dbReference type="GO" id="GO:0000278">
    <property type="term" value="P:mitotic cell cycle"/>
    <property type="evidence" value="ECO:0007669"/>
    <property type="project" value="TreeGrafter"/>
</dbReference>
<evidence type="ECO:0000259" key="3">
    <source>
        <dbReference type="PROSITE" id="PS51294"/>
    </source>
</evidence>
<organism evidence="4 5">
    <name type="scientific">Dacryopinax primogenitus (strain DJM 731)</name>
    <name type="common">Brown rot fungus</name>
    <dbReference type="NCBI Taxonomy" id="1858805"/>
    <lineage>
        <taxon>Eukaryota</taxon>
        <taxon>Fungi</taxon>
        <taxon>Dikarya</taxon>
        <taxon>Basidiomycota</taxon>
        <taxon>Agaricomycotina</taxon>
        <taxon>Dacrymycetes</taxon>
        <taxon>Dacrymycetales</taxon>
        <taxon>Dacrymycetaceae</taxon>
        <taxon>Dacryopinax</taxon>
    </lineage>
</organism>
<feature type="compositionally biased region" description="Polar residues" evidence="1">
    <location>
        <begin position="90"/>
        <end position="109"/>
    </location>
</feature>
<dbReference type="STRING" id="1858805.M5FZ31"/>
<evidence type="ECO:0000313" key="4">
    <source>
        <dbReference type="EMBL" id="EJU01764.1"/>
    </source>
</evidence>
<dbReference type="HOGENOM" id="CLU_785319_0_0_1"/>
<dbReference type="OMA" id="YLHREPT"/>
<dbReference type="GO" id="GO:0000981">
    <property type="term" value="F:DNA-binding transcription factor activity, RNA polymerase II-specific"/>
    <property type="evidence" value="ECO:0007669"/>
    <property type="project" value="TreeGrafter"/>
</dbReference>
<dbReference type="InterPro" id="IPR009057">
    <property type="entry name" value="Homeodomain-like_sf"/>
</dbReference>
<dbReference type="GO" id="GO:0000978">
    <property type="term" value="F:RNA polymerase II cis-regulatory region sequence-specific DNA binding"/>
    <property type="evidence" value="ECO:0007669"/>
    <property type="project" value="TreeGrafter"/>
</dbReference>
<feature type="compositionally biased region" description="Low complexity" evidence="1">
    <location>
        <begin position="323"/>
        <end position="335"/>
    </location>
</feature>
<dbReference type="InterPro" id="IPR001005">
    <property type="entry name" value="SANT/Myb"/>
</dbReference>
<feature type="region of interest" description="Disordered" evidence="1">
    <location>
        <begin position="183"/>
        <end position="216"/>
    </location>
</feature>
<dbReference type="Gene3D" id="1.10.10.60">
    <property type="entry name" value="Homeodomain-like"/>
    <property type="match status" value="1"/>
</dbReference>
<dbReference type="PROSITE" id="PS51294">
    <property type="entry name" value="HTH_MYB"/>
    <property type="match status" value="1"/>
</dbReference>
<dbReference type="SUPFAM" id="SSF46689">
    <property type="entry name" value="Homeodomain-like"/>
    <property type="match status" value="1"/>
</dbReference>
<evidence type="ECO:0008006" key="6">
    <source>
        <dbReference type="Google" id="ProtNLM"/>
    </source>
</evidence>